<comment type="caution">
    <text evidence="2">The sequence shown here is derived from an EMBL/GenBank/DDBJ whole genome shotgun (WGS) entry which is preliminary data.</text>
</comment>
<evidence type="ECO:0000256" key="1">
    <source>
        <dbReference type="SAM" id="Phobius"/>
    </source>
</evidence>
<accession>A0AAW0U0Z5</accession>
<dbReference type="AlphaFoldDB" id="A0AAW0U0Z5"/>
<gene>
    <name evidence="2" type="ORF">O3P69_014764</name>
</gene>
<keyword evidence="1" id="KW-1133">Transmembrane helix</keyword>
<dbReference type="EMBL" id="JARAKH010000022">
    <property type="protein sequence ID" value="KAK8392580.1"/>
    <property type="molecule type" value="Genomic_DNA"/>
</dbReference>
<protein>
    <submittedName>
        <fullName evidence="2">Uncharacterized protein</fullName>
    </submittedName>
</protein>
<proteinExistence type="predicted"/>
<evidence type="ECO:0000313" key="2">
    <source>
        <dbReference type="EMBL" id="KAK8392580.1"/>
    </source>
</evidence>
<name>A0AAW0U0Z5_SCYPA</name>
<organism evidence="2 3">
    <name type="scientific">Scylla paramamosain</name>
    <name type="common">Mud crab</name>
    <dbReference type="NCBI Taxonomy" id="85552"/>
    <lineage>
        <taxon>Eukaryota</taxon>
        <taxon>Metazoa</taxon>
        <taxon>Ecdysozoa</taxon>
        <taxon>Arthropoda</taxon>
        <taxon>Crustacea</taxon>
        <taxon>Multicrustacea</taxon>
        <taxon>Malacostraca</taxon>
        <taxon>Eumalacostraca</taxon>
        <taxon>Eucarida</taxon>
        <taxon>Decapoda</taxon>
        <taxon>Pleocyemata</taxon>
        <taxon>Brachyura</taxon>
        <taxon>Eubrachyura</taxon>
        <taxon>Portunoidea</taxon>
        <taxon>Portunidae</taxon>
        <taxon>Portuninae</taxon>
        <taxon>Scylla</taxon>
    </lineage>
</organism>
<sequence>MSERLEAFEGAFLESREFFDGVASGRWAYVDTLSSAFGRSLDHEPEGKRCRFYKSRQSVAGGLDAWPFPRNSPVHARISYSLKWLRSYGLLEHIKSRFYVRRCLATYGLRRGQEGKKMNLVMTQSCFYVLIVGCGTGAVCLILEVLLAHFSCVSSGGAVMGWWLRACSGQV</sequence>
<reference evidence="2 3" key="1">
    <citation type="submission" date="2023-03" db="EMBL/GenBank/DDBJ databases">
        <title>High-quality genome of Scylla paramamosain provides insights in environmental adaptation.</title>
        <authorList>
            <person name="Zhang L."/>
        </authorList>
    </citation>
    <scope>NUCLEOTIDE SEQUENCE [LARGE SCALE GENOMIC DNA]</scope>
    <source>
        <strain evidence="2">LZ_2023a</strain>
        <tissue evidence="2">Muscle</tissue>
    </source>
</reference>
<dbReference type="Proteomes" id="UP001487740">
    <property type="component" value="Unassembled WGS sequence"/>
</dbReference>
<feature type="transmembrane region" description="Helical" evidence="1">
    <location>
        <begin position="126"/>
        <end position="150"/>
    </location>
</feature>
<evidence type="ECO:0000313" key="3">
    <source>
        <dbReference type="Proteomes" id="UP001487740"/>
    </source>
</evidence>
<keyword evidence="1" id="KW-0472">Membrane</keyword>
<keyword evidence="3" id="KW-1185">Reference proteome</keyword>
<keyword evidence="1" id="KW-0812">Transmembrane</keyword>